<dbReference type="PANTHER" id="PTHR23517:SF13">
    <property type="entry name" value="MAJOR FACILITATOR SUPERFAMILY MFS_1"/>
    <property type="match status" value="1"/>
</dbReference>
<evidence type="ECO:0000256" key="3">
    <source>
        <dbReference type="ARBA" id="ARBA00022475"/>
    </source>
</evidence>
<keyword evidence="2" id="KW-0813">Transport</keyword>
<evidence type="ECO:0000256" key="4">
    <source>
        <dbReference type="ARBA" id="ARBA00022692"/>
    </source>
</evidence>
<feature type="transmembrane region" description="Helical" evidence="7">
    <location>
        <begin position="89"/>
        <end position="108"/>
    </location>
</feature>
<dbReference type="SUPFAM" id="SSF103473">
    <property type="entry name" value="MFS general substrate transporter"/>
    <property type="match status" value="1"/>
</dbReference>
<evidence type="ECO:0000256" key="1">
    <source>
        <dbReference type="ARBA" id="ARBA00004651"/>
    </source>
</evidence>
<keyword evidence="10" id="KW-1185">Reference proteome</keyword>
<evidence type="ECO:0000256" key="2">
    <source>
        <dbReference type="ARBA" id="ARBA00022448"/>
    </source>
</evidence>
<dbReference type="InterPro" id="IPR050171">
    <property type="entry name" value="MFS_Transporters"/>
</dbReference>
<reference evidence="9 10" key="1">
    <citation type="submission" date="2016-10" db="EMBL/GenBank/DDBJ databases">
        <authorList>
            <person name="de Groot N.N."/>
        </authorList>
    </citation>
    <scope>NUCLEOTIDE SEQUENCE [LARGE SCALE GENOMIC DNA]</scope>
    <source>
        <strain evidence="9 10">CGMCC 4.2022</strain>
    </source>
</reference>
<keyword evidence="3" id="KW-1003">Cell membrane</keyword>
<dbReference type="Pfam" id="PF07690">
    <property type="entry name" value="MFS_1"/>
    <property type="match status" value="1"/>
</dbReference>
<dbReference type="InterPro" id="IPR036259">
    <property type="entry name" value="MFS_trans_sf"/>
</dbReference>
<keyword evidence="4 7" id="KW-0812">Transmembrane</keyword>
<protein>
    <submittedName>
        <fullName evidence="9">Predicted arabinose efflux permease, MFS family</fullName>
    </submittedName>
</protein>
<feature type="transmembrane region" description="Helical" evidence="7">
    <location>
        <begin position="284"/>
        <end position="304"/>
    </location>
</feature>
<sequence length="417" mass="41494">MTTETVRRGGEALRAPRTPGPASLLLLASIVVSFLASSSAPTPLYAVYAAAWHFSPITTTVVFGVYAIAVLVALLVLGRLSDHLGRRPVLLAALALQILAMAVFATAGGTGELFAGRVLQGIATGGALGALGAAMLDIDRVRGTRANTAAPGMGTGAGALLSGLVVQYLPAPTHLIYVLLIGVFAVQAAGIALMPETVGRKPGLRAALVPELALPRGLRGPVLAAAPALFAVWALAGFYGSLAPALVRQLSGSTSVVMGGTGLFVLAFVASLTALALDRTPPRSVMLLGAGLLAASSLGTLAAVEASSTAGFFVSAVAAGVGFGAGFQGGMRTVVPLAAPHERAGVLSVLFVVCYLGMGVPAVAAGFLVVHGGGLIGTTRVYALFVIVLAAAALVGLARVGRPPAAGSRTAGEESAP</sequence>
<dbReference type="AlphaFoldDB" id="A0A1H0MQT2"/>
<gene>
    <name evidence="9" type="ORF">SAMN05216259_11354</name>
</gene>
<feature type="domain" description="Major facilitator superfamily (MFS) profile" evidence="8">
    <location>
        <begin position="22"/>
        <end position="404"/>
    </location>
</feature>
<evidence type="ECO:0000313" key="10">
    <source>
        <dbReference type="Proteomes" id="UP000199341"/>
    </source>
</evidence>
<dbReference type="InterPro" id="IPR011701">
    <property type="entry name" value="MFS"/>
</dbReference>
<feature type="transmembrane region" description="Helical" evidence="7">
    <location>
        <begin position="222"/>
        <end position="242"/>
    </location>
</feature>
<feature type="transmembrane region" description="Helical" evidence="7">
    <location>
        <begin position="54"/>
        <end position="77"/>
    </location>
</feature>
<feature type="transmembrane region" description="Helical" evidence="7">
    <location>
        <begin position="347"/>
        <end position="369"/>
    </location>
</feature>
<dbReference type="PROSITE" id="PS00216">
    <property type="entry name" value="SUGAR_TRANSPORT_1"/>
    <property type="match status" value="1"/>
</dbReference>
<proteinExistence type="predicted"/>
<feature type="transmembrane region" description="Helical" evidence="7">
    <location>
        <begin position="381"/>
        <end position="400"/>
    </location>
</feature>
<dbReference type="RefSeq" id="WP_245771669.1">
    <property type="nucleotide sequence ID" value="NZ_FNIE01000013.1"/>
</dbReference>
<evidence type="ECO:0000259" key="8">
    <source>
        <dbReference type="PROSITE" id="PS50850"/>
    </source>
</evidence>
<evidence type="ECO:0000256" key="6">
    <source>
        <dbReference type="ARBA" id="ARBA00023136"/>
    </source>
</evidence>
<evidence type="ECO:0000313" key="9">
    <source>
        <dbReference type="EMBL" id="SDO82655.1"/>
    </source>
</evidence>
<evidence type="ECO:0000256" key="5">
    <source>
        <dbReference type="ARBA" id="ARBA00022989"/>
    </source>
</evidence>
<dbReference type="PROSITE" id="PS50850">
    <property type="entry name" value="MFS"/>
    <property type="match status" value="1"/>
</dbReference>
<feature type="transmembrane region" description="Helical" evidence="7">
    <location>
        <begin position="175"/>
        <end position="195"/>
    </location>
</feature>
<dbReference type="GO" id="GO:0022857">
    <property type="term" value="F:transmembrane transporter activity"/>
    <property type="evidence" value="ECO:0007669"/>
    <property type="project" value="InterPro"/>
</dbReference>
<accession>A0A1H0MQT2</accession>
<feature type="transmembrane region" description="Helical" evidence="7">
    <location>
        <begin position="148"/>
        <end position="169"/>
    </location>
</feature>
<evidence type="ECO:0000256" key="7">
    <source>
        <dbReference type="SAM" id="Phobius"/>
    </source>
</evidence>
<dbReference type="Proteomes" id="UP000199341">
    <property type="component" value="Unassembled WGS sequence"/>
</dbReference>
<dbReference type="InterPro" id="IPR005829">
    <property type="entry name" value="Sugar_transporter_CS"/>
</dbReference>
<feature type="transmembrane region" description="Helical" evidence="7">
    <location>
        <begin position="254"/>
        <end position="277"/>
    </location>
</feature>
<comment type="subcellular location">
    <subcellularLocation>
        <location evidence="1">Cell membrane</location>
        <topology evidence="1">Multi-pass membrane protein</topology>
    </subcellularLocation>
</comment>
<feature type="transmembrane region" description="Helical" evidence="7">
    <location>
        <begin position="310"/>
        <end position="327"/>
    </location>
</feature>
<dbReference type="EMBL" id="FNIE01000013">
    <property type="protein sequence ID" value="SDO82655.1"/>
    <property type="molecule type" value="Genomic_DNA"/>
</dbReference>
<dbReference type="InterPro" id="IPR020846">
    <property type="entry name" value="MFS_dom"/>
</dbReference>
<feature type="transmembrane region" description="Helical" evidence="7">
    <location>
        <begin position="114"/>
        <end position="136"/>
    </location>
</feature>
<dbReference type="Gene3D" id="1.20.1250.20">
    <property type="entry name" value="MFS general substrate transporter like domains"/>
    <property type="match status" value="1"/>
</dbReference>
<organism evidence="9 10">
    <name type="scientific">Actinacidiphila guanduensis</name>
    <dbReference type="NCBI Taxonomy" id="310781"/>
    <lineage>
        <taxon>Bacteria</taxon>
        <taxon>Bacillati</taxon>
        <taxon>Actinomycetota</taxon>
        <taxon>Actinomycetes</taxon>
        <taxon>Kitasatosporales</taxon>
        <taxon>Streptomycetaceae</taxon>
        <taxon>Actinacidiphila</taxon>
    </lineage>
</organism>
<keyword evidence="5 7" id="KW-1133">Transmembrane helix</keyword>
<dbReference type="PANTHER" id="PTHR23517">
    <property type="entry name" value="RESISTANCE PROTEIN MDTM, PUTATIVE-RELATED-RELATED"/>
    <property type="match status" value="1"/>
</dbReference>
<keyword evidence="6 7" id="KW-0472">Membrane</keyword>
<name>A0A1H0MQT2_9ACTN</name>
<dbReference type="GO" id="GO:0005886">
    <property type="term" value="C:plasma membrane"/>
    <property type="evidence" value="ECO:0007669"/>
    <property type="project" value="UniProtKB-SubCell"/>
</dbReference>
<feature type="transmembrane region" description="Helical" evidence="7">
    <location>
        <begin position="24"/>
        <end position="48"/>
    </location>
</feature>